<feature type="domain" description="VWA-like" evidence="1">
    <location>
        <begin position="474"/>
        <end position="568"/>
    </location>
</feature>
<dbReference type="PANTHER" id="PTHR38730:SF1">
    <property type="entry name" value="SLL7028 PROTEIN"/>
    <property type="match status" value="1"/>
</dbReference>
<dbReference type="STRING" id="33935.ADM90_16000"/>
<evidence type="ECO:0000313" key="4">
    <source>
        <dbReference type="Proteomes" id="UP000037977"/>
    </source>
</evidence>
<dbReference type="AlphaFoldDB" id="A0A0M9DHW0"/>
<feature type="domain" description="Putative metallopeptidase" evidence="2">
    <location>
        <begin position="69"/>
        <end position="139"/>
    </location>
</feature>
<gene>
    <name evidence="3" type="ORF">ADM90_16000</name>
</gene>
<reference evidence="3 4" key="1">
    <citation type="submission" date="2015-07" db="EMBL/GenBank/DDBJ databases">
        <title>Genome sequencing project for genomic taxonomy and phylogenomics of Bacillus-like bacteria.</title>
        <authorList>
            <person name="Liu B."/>
            <person name="Wang J."/>
            <person name="Zhu Y."/>
            <person name="Liu G."/>
            <person name="Chen Q."/>
            <person name="Chen Z."/>
            <person name="Che J."/>
            <person name="Ge C."/>
            <person name="Shi H."/>
            <person name="Pan Z."/>
            <person name="Liu X."/>
        </authorList>
    </citation>
    <scope>NUCLEOTIDE SEQUENCE [LARGE SCALE GENOMIC DNA]</scope>
    <source>
        <strain evidence="3 4">DSM 54</strain>
    </source>
</reference>
<protein>
    <submittedName>
        <fullName evidence="3">Peptidase</fullName>
    </submittedName>
</protein>
<dbReference type="Pfam" id="PF13203">
    <property type="entry name" value="DUF2201_N"/>
    <property type="match status" value="2"/>
</dbReference>
<keyword evidence="4" id="KW-1185">Reference proteome</keyword>
<evidence type="ECO:0000259" key="1">
    <source>
        <dbReference type="Pfam" id="PF09967"/>
    </source>
</evidence>
<evidence type="ECO:0000259" key="2">
    <source>
        <dbReference type="Pfam" id="PF13203"/>
    </source>
</evidence>
<dbReference type="Pfam" id="PF09967">
    <property type="entry name" value="DUF2201"/>
    <property type="match status" value="1"/>
</dbReference>
<comment type="caution">
    <text evidence="3">The sequence shown here is derived from an EMBL/GenBank/DDBJ whole genome shotgun (WGS) entry which is preliminary data.</text>
</comment>
<dbReference type="InterPro" id="IPR018698">
    <property type="entry name" value="VWA-like_dom"/>
</dbReference>
<dbReference type="PANTHER" id="PTHR38730">
    <property type="entry name" value="SLL7028 PROTEIN"/>
    <property type="match status" value="1"/>
</dbReference>
<dbReference type="OrthoDB" id="9809307at2"/>
<dbReference type="InterPro" id="IPR025154">
    <property type="entry name" value="Put_metallopeptidase_dom"/>
</dbReference>
<name>A0A0M9DHW0_9BACI</name>
<dbReference type="RefSeq" id="WP_053995933.1">
    <property type="nucleotide sequence ID" value="NZ_CP065643.1"/>
</dbReference>
<dbReference type="Proteomes" id="UP000037977">
    <property type="component" value="Unassembled WGS sequence"/>
</dbReference>
<proteinExistence type="predicted"/>
<sequence>MAKKKKTAQQEHKNSKNIALGHAIVAEHPLFAALCHAIYLQYESMPPKDWAYVTSTGMISVNQDQKGQPNEWAYVIAHCLLHLGLSHHQPKEQPELWNIACDCYITKFLAELKFGQAPKEMNEPLFESFSSEKKLYEKLLREGVPEHLKGYSTIPGQADFITTVQGNDYFYRGYRSNYPLLFAEGLSKAVQSAIRVAGGVESALAGSTIITQAERARAWFMSSYPLFGALAADFTIIEDPLICTRMDISAAAIAIDTKEIYMNASVPMTDEEMRFLIAHELLHAGLSHATRRQGRDAYLWNVACDYVINGWLMDMKIGEMPAIGGLYDPALKGLSAESIYDRIVTDIRMYRKLRTFRGQGAVDIIETKPPDFWEGQRGMDLDAFYRRALSQGLSYHMAQDRGYLPQGLVEEIRSLSQPPIAWDVELARWFDRMFQPIDKMRTYARPSRRQASTPDIARPRWIYQSGEADGRTFAVIIDTSGSMDRLLLGKALGTIASYSIARDVPLVRVIFCDAVAYDAGYIAPEELLTKVKVRGRGGTVLQPGIQLIEAAQDFPKDGPILIITDGQCDRLTIKRAHAFVLPQGAKLPFVPKGEVFRMK</sequence>
<dbReference type="PATRIC" id="fig|33935.3.peg.1943"/>
<accession>A0A0M9DHW0</accession>
<organism evidence="3 4">
    <name type="scientific">Lysinibacillus macroides</name>
    <dbReference type="NCBI Taxonomy" id="33935"/>
    <lineage>
        <taxon>Bacteria</taxon>
        <taxon>Bacillati</taxon>
        <taxon>Bacillota</taxon>
        <taxon>Bacilli</taxon>
        <taxon>Bacillales</taxon>
        <taxon>Bacillaceae</taxon>
        <taxon>Lysinibacillus</taxon>
    </lineage>
</organism>
<feature type="domain" description="Putative metallopeptidase" evidence="2">
    <location>
        <begin position="212"/>
        <end position="451"/>
    </location>
</feature>
<evidence type="ECO:0000313" key="3">
    <source>
        <dbReference type="EMBL" id="KOY80690.1"/>
    </source>
</evidence>
<dbReference type="EMBL" id="LGCI01000010">
    <property type="protein sequence ID" value="KOY80690.1"/>
    <property type="molecule type" value="Genomic_DNA"/>
</dbReference>